<evidence type="ECO:0000313" key="2">
    <source>
        <dbReference type="Proteomes" id="UP000823775"/>
    </source>
</evidence>
<comment type="caution">
    <text evidence="1">The sequence shown here is derived from an EMBL/GenBank/DDBJ whole genome shotgun (WGS) entry which is preliminary data.</text>
</comment>
<keyword evidence="2" id="KW-1185">Reference proteome</keyword>
<dbReference type="EMBL" id="JACEIK010002089">
    <property type="protein sequence ID" value="MCD9559030.1"/>
    <property type="molecule type" value="Genomic_DNA"/>
</dbReference>
<organism evidence="1 2">
    <name type="scientific">Datura stramonium</name>
    <name type="common">Jimsonweed</name>
    <name type="synonym">Common thornapple</name>
    <dbReference type="NCBI Taxonomy" id="4076"/>
    <lineage>
        <taxon>Eukaryota</taxon>
        <taxon>Viridiplantae</taxon>
        <taxon>Streptophyta</taxon>
        <taxon>Embryophyta</taxon>
        <taxon>Tracheophyta</taxon>
        <taxon>Spermatophyta</taxon>
        <taxon>Magnoliopsida</taxon>
        <taxon>eudicotyledons</taxon>
        <taxon>Gunneridae</taxon>
        <taxon>Pentapetalae</taxon>
        <taxon>asterids</taxon>
        <taxon>lamiids</taxon>
        <taxon>Solanales</taxon>
        <taxon>Solanaceae</taxon>
        <taxon>Solanoideae</taxon>
        <taxon>Datureae</taxon>
        <taxon>Datura</taxon>
    </lineage>
</organism>
<name>A0ABS8UK70_DATST</name>
<reference evidence="1 2" key="1">
    <citation type="journal article" date="2021" name="BMC Genomics">
        <title>Datura genome reveals duplications of psychoactive alkaloid biosynthetic genes and high mutation rate following tissue culture.</title>
        <authorList>
            <person name="Rajewski A."/>
            <person name="Carter-House D."/>
            <person name="Stajich J."/>
            <person name="Litt A."/>
        </authorList>
    </citation>
    <scope>NUCLEOTIDE SEQUENCE [LARGE SCALE GENOMIC DNA]</scope>
    <source>
        <strain evidence="1">AR-01</strain>
    </source>
</reference>
<dbReference type="Proteomes" id="UP000823775">
    <property type="component" value="Unassembled WGS sequence"/>
</dbReference>
<proteinExistence type="predicted"/>
<gene>
    <name evidence="1" type="ORF">HAX54_016746</name>
</gene>
<evidence type="ECO:0000313" key="1">
    <source>
        <dbReference type="EMBL" id="MCD9559030.1"/>
    </source>
</evidence>
<accession>A0ABS8UK70</accession>
<sequence length="104" mass="12087">MVVAGGRRVDDVQLLVSAEREIEREGYEFVRVSYGEGEESEGCVGARNEKRRENGGRWSAGFRKKDRGEMVMFWIFVWWSGGKRLDCWQFLGRRMREEGCSTAK</sequence>
<protein>
    <submittedName>
        <fullName evidence="1">Uncharacterized protein</fullName>
    </submittedName>
</protein>